<protein>
    <submittedName>
        <fullName evidence="1">Triphosphoribosyl-dephospho-CoA synthase</fullName>
    </submittedName>
</protein>
<dbReference type="RefSeq" id="WP_044350913.1">
    <property type="nucleotide sequence ID" value="NZ_AZAC01000034.1"/>
</dbReference>
<sequence>MNTPTSLEVGRAAQLACVLEACAPKPGNVNPNHDFHDAGFVEFMASALALGPVMASAGDKKVGVLILDAIKATLEVAASNINLGIVLLLAPLAKAALGIDKGQNLKQKLAFVLADLDEKDALLAYRAINLANPSGLGEVDDQDVAKEPSGITLLQAMELSRNRDQIARQYVNGFKLVFDLGLPRLMRLWREGKDLSPAIVLVFLEILAKEPDTLIARKLGGKKAGSISEKARRVLLKRPFETPEGQKALFEFDIYLRDAKHQKNPGATADIMAAVLFVFLLEPEVRKDLPRVMRGFSSSV</sequence>
<accession>A0A0D2J8T3</accession>
<dbReference type="PANTHER" id="PTHR42280">
    <property type="entry name" value="CITG FAMILY PROTEIN"/>
    <property type="match status" value="1"/>
</dbReference>
<dbReference type="InParanoid" id="A0A0D2J8T3"/>
<comment type="caution">
    <text evidence="1">The sequence shown here is derived from an EMBL/GenBank/DDBJ whole genome shotgun (WGS) entry which is preliminary data.</text>
</comment>
<keyword evidence="2" id="KW-1185">Reference proteome</keyword>
<dbReference type="AlphaFoldDB" id="A0A0D2J8T3"/>
<proteinExistence type="predicted"/>
<dbReference type="EMBL" id="AZAC01000034">
    <property type="protein sequence ID" value="KIX12136.1"/>
    <property type="molecule type" value="Genomic_DNA"/>
</dbReference>
<name>A0A0D2J8T3_9BACT</name>
<reference evidence="1 2" key="1">
    <citation type="submission" date="2013-11" db="EMBL/GenBank/DDBJ databases">
        <title>Metagenomic analysis of a methanogenic consortium involved in long chain n-alkane degradation.</title>
        <authorList>
            <person name="Davidova I.A."/>
            <person name="Callaghan A.V."/>
            <person name="Wawrik B."/>
            <person name="Pruitt S."/>
            <person name="Marks C."/>
            <person name="Duncan K.E."/>
            <person name="Suflita J.M."/>
        </authorList>
    </citation>
    <scope>NUCLEOTIDE SEQUENCE [LARGE SCALE GENOMIC DNA]</scope>
    <source>
        <strain evidence="1 2">SPR</strain>
    </source>
</reference>
<evidence type="ECO:0000313" key="1">
    <source>
        <dbReference type="EMBL" id="KIX12136.1"/>
    </source>
</evidence>
<dbReference type="STRING" id="1429043.X474_20305"/>
<dbReference type="Proteomes" id="UP000032233">
    <property type="component" value="Unassembled WGS sequence"/>
</dbReference>
<dbReference type="GO" id="GO:0005524">
    <property type="term" value="F:ATP binding"/>
    <property type="evidence" value="ECO:0007669"/>
    <property type="project" value="InterPro"/>
</dbReference>
<dbReference type="Pfam" id="PF01874">
    <property type="entry name" value="CitG"/>
    <property type="match status" value="1"/>
</dbReference>
<dbReference type="GO" id="GO:0046917">
    <property type="term" value="F:triphosphoribosyl-dephospho-CoA synthase activity"/>
    <property type="evidence" value="ECO:0007669"/>
    <property type="project" value="InterPro"/>
</dbReference>
<dbReference type="InterPro" id="IPR002736">
    <property type="entry name" value="CitG"/>
</dbReference>
<evidence type="ECO:0000313" key="2">
    <source>
        <dbReference type="Proteomes" id="UP000032233"/>
    </source>
</evidence>
<gene>
    <name evidence="1" type="ORF">X474_20305</name>
</gene>
<dbReference type="Gene3D" id="1.10.4200.10">
    <property type="entry name" value="Triphosphoribosyl-dephospho-CoA protein"/>
    <property type="match status" value="1"/>
</dbReference>
<dbReference type="PANTHER" id="PTHR42280:SF1">
    <property type="entry name" value="CITG FAMILY PROTEIN"/>
    <property type="match status" value="1"/>
</dbReference>
<organism evidence="1 2">
    <name type="scientific">Dethiosulfatarculus sandiegensis</name>
    <dbReference type="NCBI Taxonomy" id="1429043"/>
    <lineage>
        <taxon>Bacteria</taxon>
        <taxon>Pseudomonadati</taxon>
        <taxon>Thermodesulfobacteriota</taxon>
        <taxon>Desulfarculia</taxon>
        <taxon>Desulfarculales</taxon>
        <taxon>Desulfarculaceae</taxon>
        <taxon>Dethiosulfatarculus</taxon>
    </lineage>
</organism>